<feature type="transmembrane region" description="Helical" evidence="7">
    <location>
        <begin position="34"/>
        <end position="60"/>
    </location>
</feature>
<evidence type="ECO:0000313" key="11">
    <source>
        <dbReference type="Proteomes" id="UP000600865"/>
    </source>
</evidence>
<dbReference type="AlphaFoldDB" id="A0A918KBE0"/>
<feature type="transmembrane region" description="Helical" evidence="7">
    <location>
        <begin position="292"/>
        <end position="313"/>
    </location>
</feature>
<evidence type="ECO:0000256" key="5">
    <source>
        <dbReference type="ARBA" id="ARBA00022989"/>
    </source>
</evidence>
<feature type="domain" description="MacB-like periplasmic core" evidence="9">
    <location>
        <begin position="40"/>
        <end position="258"/>
    </location>
</feature>
<accession>A0A918KBE0</accession>
<evidence type="ECO:0000256" key="3">
    <source>
        <dbReference type="ARBA" id="ARBA00022475"/>
    </source>
</evidence>
<dbReference type="Pfam" id="PF02687">
    <property type="entry name" value="FtsX"/>
    <property type="match status" value="1"/>
</dbReference>
<evidence type="ECO:0000256" key="7">
    <source>
        <dbReference type="SAM" id="Phobius"/>
    </source>
</evidence>
<evidence type="ECO:0000313" key="10">
    <source>
        <dbReference type="EMBL" id="GGX57617.1"/>
    </source>
</evidence>
<keyword evidence="11" id="KW-1185">Reference proteome</keyword>
<keyword evidence="4 7" id="KW-0812">Transmembrane</keyword>
<dbReference type="InterPro" id="IPR051447">
    <property type="entry name" value="Lipoprotein-release_system"/>
</dbReference>
<gene>
    <name evidence="10" type="ORF">GCM10011309_03280</name>
</gene>
<dbReference type="PANTHER" id="PTHR30489:SF0">
    <property type="entry name" value="LIPOPROTEIN-RELEASING SYSTEM TRANSMEMBRANE PROTEIN LOLE"/>
    <property type="match status" value="1"/>
</dbReference>
<dbReference type="GO" id="GO:0098797">
    <property type="term" value="C:plasma membrane protein complex"/>
    <property type="evidence" value="ECO:0007669"/>
    <property type="project" value="TreeGrafter"/>
</dbReference>
<feature type="transmembrane region" description="Helical" evidence="7">
    <location>
        <begin position="394"/>
        <end position="416"/>
    </location>
</feature>
<evidence type="ECO:0000256" key="2">
    <source>
        <dbReference type="ARBA" id="ARBA00005236"/>
    </source>
</evidence>
<keyword evidence="6 7" id="KW-0472">Membrane</keyword>
<sequence>MQSGAETSGQSSPFGKIERRIATRYLRAKKNQGGVGLIAAISFVCIALAIWAMIVIMSIMNGFRDEVIRLTIGSEGHIYAELADPAVTAMDMQAIEDRLSAIDGVDEAFQYTQHFTGVQANGVFGLGQVIGIRPGNLNGFELISSNIVQGSLDNFGEGSGSNHEIALGSRLAANLGLTVGDKITIYSPRTRTTVTGPQPIRKNYTVGAIFSVGLLQTDLSYIYMEFEQATMLFEGGKLTGQIQLRLDTPDDVDALEPAVYDAIQAPAFLQTWRDKNAATATALRTEQIAMRFIFMIVVIIAAFPVLASMIMLVKNKSKDIAILRTIGATQGSILRIFLMSGAMIGILGTLIGLVIGILFCLNIGMIQSAIEAITGQPLFPEDVYQLSGGIPVKIVWTEVFGVAFWGFMISALATLLPALSASKIDPVDALRYE</sequence>
<protein>
    <submittedName>
        <fullName evidence="10">Multidrug ABC transporter substrate-binding protein</fullName>
    </submittedName>
</protein>
<evidence type="ECO:0000256" key="4">
    <source>
        <dbReference type="ARBA" id="ARBA00022692"/>
    </source>
</evidence>
<feature type="transmembrane region" description="Helical" evidence="7">
    <location>
        <begin position="333"/>
        <end position="359"/>
    </location>
</feature>
<proteinExistence type="inferred from homology"/>
<dbReference type="InterPro" id="IPR003838">
    <property type="entry name" value="ABC3_permease_C"/>
</dbReference>
<feature type="domain" description="ABC3 transporter permease C-terminal" evidence="8">
    <location>
        <begin position="292"/>
        <end position="426"/>
    </location>
</feature>
<dbReference type="Pfam" id="PF12704">
    <property type="entry name" value="MacB_PCD"/>
    <property type="match status" value="1"/>
</dbReference>
<evidence type="ECO:0000259" key="9">
    <source>
        <dbReference type="Pfam" id="PF12704"/>
    </source>
</evidence>
<evidence type="ECO:0000259" key="8">
    <source>
        <dbReference type="Pfam" id="PF02687"/>
    </source>
</evidence>
<dbReference type="PANTHER" id="PTHR30489">
    <property type="entry name" value="LIPOPROTEIN-RELEASING SYSTEM TRANSMEMBRANE PROTEIN LOLE"/>
    <property type="match status" value="1"/>
</dbReference>
<evidence type="ECO:0000256" key="6">
    <source>
        <dbReference type="ARBA" id="ARBA00023136"/>
    </source>
</evidence>
<organism evidence="10 11">
    <name type="scientific">Litorimonas cladophorae</name>
    <dbReference type="NCBI Taxonomy" id="1220491"/>
    <lineage>
        <taxon>Bacteria</taxon>
        <taxon>Pseudomonadati</taxon>
        <taxon>Pseudomonadota</taxon>
        <taxon>Alphaproteobacteria</taxon>
        <taxon>Maricaulales</taxon>
        <taxon>Robiginitomaculaceae</taxon>
    </lineage>
</organism>
<keyword evidence="3" id="KW-1003">Cell membrane</keyword>
<dbReference type="GO" id="GO:0044874">
    <property type="term" value="P:lipoprotein localization to outer membrane"/>
    <property type="evidence" value="ECO:0007669"/>
    <property type="project" value="TreeGrafter"/>
</dbReference>
<keyword evidence="5 7" id="KW-1133">Transmembrane helix</keyword>
<reference evidence="10 11" key="1">
    <citation type="journal article" date="2014" name="Int. J. Syst. Evol. Microbiol.">
        <title>Complete genome sequence of Corynebacterium casei LMG S-19264T (=DSM 44701T), isolated from a smear-ripened cheese.</title>
        <authorList>
            <consortium name="US DOE Joint Genome Institute (JGI-PGF)"/>
            <person name="Walter F."/>
            <person name="Albersmeier A."/>
            <person name="Kalinowski J."/>
            <person name="Ruckert C."/>
        </authorList>
    </citation>
    <scope>NUCLEOTIDE SEQUENCE [LARGE SCALE GENOMIC DNA]</scope>
    <source>
        <strain evidence="10 11">KCTC 23968</strain>
    </source>
</reference>
<comment type="similarity">
    <text evidence="2">Belongs to the ABC-4 integral membrane protein family. LolC/E subfamily.</text>
</comment>
<name>A0A918KBE0_9PROT</name>
<dbReference type="EMBL" id="BMYV01000001">
    <property type="protein sequence ID" value="GGX57617.1"/>
    <property type="molecule type" value="Genomic_DNA"/>
</dbReference>
<comment type="caution">
    <text evidence="10">The sequence shown here is derived from an EMBL/GenBank/DDBJ whole genome shotgun (WGS) entry which is preliminary data.</text>
</comment>
<dbReference type="RefSeq" id="WP_189580448.1">
    <property type="nucleotide sequence ID" value="NZ_BMYV01000001.1"/>
</dbReference>
<comment type="subcellular location">
    <subcellularLocation>
        <location evidence="1">Cell membrane</location>
        <topology evidence="1">Multi-pass membrane protein</topology>
    </subcellularLocation>
</comment>
<dbReference type="InterPro" id="IPR025857">
    <property type="entry name" value="MacB_PCD"/>
</dbReference>
<dbReference type="Proteomes" id="UP000600865">
    <property type="component" value="Unassembled WGS sequence"/>
</dbReference>
<evidence type="ECO:0000256" key="1">
    <source>
        <dbReference type="ARBA" id="ARBA00004651"/>
    </source>
</evidence>